<dbReference type="RefSeq" id="WP_184097833.1">
    <property type="nucleotide sequence ID" value="NZ_JACIJH010000005.1"/>
</dbReference>
<accession>A0A7W9B5M6</accession>
<dbReference type="AlphaFoldDB" id="A0A7W9B5M6"/>
<keyword evidence="2" id="KW-1185">Reference proteome</keyword>
<protein>
    <submittedName>
        <fullName evidence="1">Uncharacterized protein</fullName>
    </submittedName>
</protein>
<dbReference type="Proteomes" id="UP000537161">
    <property type="component" value="Unassembled WGS sequence"/>
</dbReference>
<sequence>MAGDIRFGDAWRKAVASYPRSRAVPIRFADIDMFRHLGDACISVADTVIVAVAGEGRGELPAAVRAHLRSLMIDVDRRQIRSMTMAGAMPPAAHMVTRP</sequence>
<reference evidence="1 2" key="1">
    <citation type="submission" date="2020-08" db="EMBL/GenBank/DDBJ databases">
        <title>Genomic Encyclopedia of Type Strains, Phase IV (KMG-IV): sequencing the most valuable type-strain genomes for metagenomic binning, comparative biology and taxonomic classification.</title>
        <authorList>
            <person name="Goeker M."/>
        </authorList>
    </citation>
    <scope>NUCLEOTIDE SEQUENCE [LARGE SCALE GENOMIC DNA]</scope>
    <source>
        <strain evidence="1 2">DSM 27163</strain>
    </source>
</reference>
<evidence type="ECO:0000313" key="2">
    <source>
        <dbReference type="Proteomes" id="UP000537161"/>
    </source>
</evidence>
<organism evidence="1 2">
    <name type="scientific">Sphingopyxis panaciterrulae</name>
    <dbReference type="NCBI Taxonomy" id="462372"/>
    <lineage>
        <taxon>Bacteria</taxon>
        <taxon>Pseudomonadati</taxon>
        <taxon>Pseudomonadota</taxon>
        <taxon>Alphaproteobacteria</taxon>
        <taxon>Sphingomonadales</taxon>
        <taxon>Sphingomonadaceae</taxon>
        <taxon>Sphingopyxis</taxon>
    </lineage>
</organism>
<name>A0A7W9B5M6_9SPHN</name>
<gene>
    <name evidence="1" type="ORF">FHR21_002054</name>
</gene>
<dbReference type="EMBL" id="JACIJH010000005">
    <property type="protein sequence ID" value="MBB5706697.1"/>
    <property type="molecule type" value="Genomic_DNA"/>
</dbReference>
<comment type="caution">
    <text evidence="1">The sequence shown here is derived from an EMBL/GenBank/DDBJ whole genome shotgun (WGS) entry which is preliminary data.</text>
</comment>
<proteinExistence type="predicted"/>
<evidence type="ECO:0000313" key="1">
    <source>
        <dbReference type="EMBL" id="MBB5706697.1"/>
    </source>
</evidence>